<dbReference type="Proteomes" id="UP000610124">
    <property type="component" value="Unassembled WGS sequence"/>
</dbReference>
<dbReference type="SMART" id="SM00849">
    <property type="entry name" value="Lactamase_B"/>
    <property type="match status" value="1"/>
</dbReference>
<keyword evidence="4" id="KW-1185">Reference proteome</keyword>
<accession>A0A8H9LSG2</accession>
<organism evidence="3 4">
    <name type="scientific">Kitasatospora aureofaciens</name>
    <name type="common">Streptomyces aureofaciens</name>
    <dbReference type="NCBI Taxonomy" id="1894"/>
    <lineage>
        <taxon>Bacteria</taxon>
        <taxon>Bacillati</taxon>
        <taxon>Actinomycetota</taxon>
        <taxon>Actinomycetes</taxon>
        <taxon>Kitasatosporales</taxon>
        <taxon>Streptomycetaceae</taxon>
        <taxon>Kitasatospora</taxon>
    </lineage>
</organism>
<dbReference type="InterPro" id="IPR050855">
    <property type="entry name" value="NDM-1-like"/>
</dbReference>
<reference evidence="2" key="1">
    <citation type="journal article" date="2014" name="Int. J. Syst. Evol. Microbiol.">
        <title>Complete genome sequence of Corynebacterium casei LMG S-19264T (=DSM 44701T), isolated from a smear-ripened cheese.</title>
        <authorList>
            <consortium name="US DOE Joint Genome Institute (JGI-PGF)"/>
            <person name="Walter F."/>
            <person name="Albersmeier A."/>
            <person name="Kalinowski J."/>
            <person name="Ruckert C."/>
        </authorList>
    </citation>
    <scope>NUCLEOTIDE SEQUENCE</scope>
    <source>
        <strain evidence="2">JCM 4434</strain>
    </source>
</reference>
<dbReference type="InterPro" id="IPR001279">
    <property type="entry name" value="Metallo-B-lactamas"/>
</dbReference>
<evidence type="ECO:0000313" key="2">
    <source>
        <dbReference type="EMBL" id="GGU73282.1"/>
    </source>
</evidence>
<dbReference type="AlphaFoldDB" id="A0A1E7MZY8"/>
<gene>
    <name evidence="2" type="ORF">GCM10010502_26130</name>
    <name evidence="3" type="ORF">HS99_0011190</name>
</gene>
<dbReference type="GO" id="GO:0016787">
    <property type="term" value="F:hydrolase activity"/>
    <property type="evidence" value="ECO:0007669"/>
    <property type="project" value="UniProtKB-KW"/>
</dbReference>
<evidence type="ECO:0000313" key="4">
    <source>
        <dbReference type="Proteomes" id="UP000037395"/>
    </source>
</evidence>
<dbReference type="EMBL" id="BMUB01000005">
    <property type="protein sequence ID" value="GGU73282.1"/>
    <property type="molecule type" value="Genomic_DNA"/>
</dbReference>
<name>A0A1E7MZY8_KITAU</name>
<reference evidence="2" key="5">
    <citation type="submission" date="2020-09" db="EMBL/GenBank/DDBJ databases">
        <authorList>
            <person name="Sun Q."/>
            <person name="Ohkuma M."/>
        </authorList>
    </citation>
    <scope>NUCLEOTIDE SEQUENCE</scope>
    <source>
        <strain evidence="2">JCM 4434</strain>
    </source>
</reference>
<dbReference type="RefSeq" id="WP_030551760.1">
    <property type="nucleotide sequence ID" value="NZ_BMUB01000005.1"/>
</dbReference>
<dbReference type="InterPro" id="IPR036866">
    <property type="entry name" value="RibonucZ/Hydroxyglut_hydro"/>
</dbReference>
<keyword evidence="3" id="KW-0378">Hydrolase</keyword>
<dbReference type="Proteomes" id="UP000037395">
    <property type="component" value="Unassembled WGS sequence"/>
</dbReference>
<dbReference type="KEGG" id="kau:B6264_02035"/>
<dbReference type="SUPFAM" id="SSF56281">
    <property type="entry name" value="Metallo-hydrolase/oxidoreductase"/>
    <property type="match status" value="1"/>
</dbReference>
<dbReference type="Pfam" id="PF00753">
    <property type="entry name" value="Lactamase_B"/>
    <property type="match status" value="1"/>
</dbReference>
<evidence type="ECO:0000259" key="1">
    <source>
        <dbReference type="SMART" id="SM00849"/>
    </source>
</evidence>
<accession>A0A1E7MZY8</accession>
<reference evidence="4" key="4">
    <citation type="submission" date="2016-08" db="EMBL/GenBank/DDBJ databases">
        <title>Sequencing, assembly and comparative genomics of S. aureofaciens ATCC 10762.</title>
        <authorList>
            <person name="Gradnigo J.S."/>
            <person name="Johnson N."/>
            <person name="Somerville G.A."/>
        </authorList>
    </citation>
    <scope>NUCLEOTIDE SEQUENCE [LARGE SCALE GENOMIC DNA]</scope>
    <source>
        <strain evidence="4">ATCC 10762 / DSM 40127 / CCM 3239 / JCM 4008 / LMG 5968 / NBRC 12843 / NCIMB 8234 / A-377</strain>
    </source>
</reference>
<dbReference type="PANTHER" id="PTHR42951:SF14">
    <property type="entry name" value="METALLO-BETA-LACTAMASE SUPERFAMILY PROTEIN"/>
    <property type="match status" value="1"/>
</dbReference>
<dbReference type="PANTHER" id="PTHR42951">
    <property type="entry name" value="METALLO-BETA-LACTAMASE DOMAIN-CONTAINING"/>
    <property type="match status" value="1"/>
</dbReference>
<feature type="domain" description="Metallo-beta-lactamase" evidence="1">
    <location>
        <begin position="52"/>
        <end position="225"/>
    </location>
</feature>
<dbReference type="EMBL" id="JPRF03000054">
    <property type="protein sequence ID" value="OEV34008.1"/>
    <property type="molecule type" value="Genomic_DNA"/>
</dbReference>
<reference evidence="3 4" key="2">
    <citation type="submission" date="2014-07" db="EMBL/GenBank/DDBJ databases">
        <authorList>
            <person name="Zhang J.E."/>
            <person name="Yang H."/>
            <person name="Guo J."/>
            <person name="Deng Z."/>
            <person name="Luo H."/>
            <person name="Luo M."/>
            <person name="Zhao B."/>
        </authorList>
    </citation>
    <scope>NUCLEOTIDE SEQUENCE [LARGE SCALE GENOMIC DNA]</scope>
    <source>
        <strain evidence="3">ATCC 10762</strain>
        <strain evidence="4">ATCC 10762 / DSM 40127 / CCM 3239 / JCM 4008 / LMG 5968 / NBRC 12843 / NCIMB 8234 / A-377</strain>
    </source>
</reference>
<dbReference type="Gene3D" id="3.60.15.10">
    <property type="entry name" value="Ribonuclease Z/Hydroxyacylglutathione hydrolase-like"/>
    <property type="match status" value="1"/>
</dbReference>
<evidence type="ECO:0000313" key="3">
    <source>
        <dbReference type="EMBL" id="OEV34008.1"/>
    </source>
</evidence>
<dbReference type="OrthoDB" id="7253658at2"/>
<protein>
    <submittedName>
        <fullName evidence="3">MBL fold metallo-hydrolase</fullName>
    </submittedName>
</protein>
<proteinExistence type="predicted"/>
<reference evidence="3" key="3">
    <citation type="submission" date="2016-08" db="EMBL/GenBank/DDBJ databases">
        <title>Sequencing, Assembly and Comparative Genomics of S. aureofaciens ATCC 10762.</title>
        <authorList>
            <person name="Gradnigo J.S."/>
            <person name="Johnson N."/>
            <person name="Somerville G.A."/>
        </authorList>
    </citation>
    <scope>NUCLEOTIDE SEQUENCE [LARGE SCALE GENOMIC DNA]</scope>
    <source>
        <strain evidence="3">ATCC 10762</strain>
    </source>
</reference>
<comment type="caution">
    <text evidence="3">The sequence shown here is derived from an EMBL/GenBank/DDBJ whole genome shotgun (WGS) entry which is preliminary data.</text>
</comment>
<dbReference type="GeneID" id="97485717"/>
<sequence>MAAGTPIARPLGVPWIHGSPSAKHNTDPDIQAHAYDEHTVILRQNKAVNYEAPFLFLLFGAERAVLIDTGATAEAEYFPLRATVDNLMADWLARNPRDDYRLLVLHTHPHGDHIAADGQFADRPATTLIGAELPSAWPYFGFDRDAETIARVDLGGGRVLECLATPGHHEAAVTYYDSWTGFLLTGDTVYPGRLYINDWPAFSRTVERLIAFADSRPVTHVLGCHIEMTRTPGVDYPIRTTYQPDEPPLQLTVDHLHRIRAAVAELGDRPRRYPLDDLILWPSD</sequence>